<name>A0A814NLI3_9BILA</name>
<dbReference type="PANTHER" id="PTHR21301:SF10">
    <property type="entry name" value="REVERSE TRANSCRIPTASE DOMAIN-CONTAINING PROTEIN"/>
    <property type="match status" value="1"/>
</dbReference>
<proteinExistence type="predicted"/>
<accession>A0A814NLI3</accession>
<keyword evidence="3" id="KW-1185">Reference proteome</keyword>
<dbReference type="PANTHER" id="PTHR21301">
    <property type="entry name" value="REVERSE TRANSCRIPTASE"/>
    <property type="match status" value="1"/>
</dbReference>
<gene>
    <name evidence="1" type="ORF">GPM918_LOCUS18445</name>
    <name evidence="2" type="ORF">SRO942_LOCUS18442</name>
</gene>
<evidence type="ECO:0000313" key="3">
    <source>
        <dbReference type="Proteomes" id="UP000663829"/>
    </source>
</evidence>
<evidence type="ECO:0000313" key="2">
    <source>
        <dbReference type="EMBL" id="CAF3860072.1"/>
    </source>
</evidence>
<dbReference type="EMBL" id="CAJNOQ010005330">
    <property type="protein sequence ID" value="CAF1094705.1"/>
    <property type="molecule type" value="Genomic_DNA"/>
</dbReference>
<evidence type="ECO:0008006" key="4">
    <source>
        <dbReference type="Google" id="ProtNLM"/>
    </source>
</evidence>
<protein>
    <recommendedName>
        <fullName evidence="4">Reverse transcriptase domain-containing protein</fullName>
    </recommendedName>
</protein>
<dbReference type="EMBL" id="CAJOBC010005330">
    <property type="protein sequence ID" value="CAF3860072.1"/>
    <property type="molecule type" value="Genomic_DNA"/>
</dbReference>
<dbReference type="Proteomes" id="UP000663829">
    <property type="component" value="Unassembled WGS sequence"/>
</dbReference>
<organism evidence="1 3">
    <name type="scientific">Didymodactylos carnosus</name>
    <dbReference type="NCBI Taxonomy" id="1234261"/>
    <lineage>
        <taxon>Eukaryota</taxon>
        <taxon>Metazoa</taxon>
        <taxon>Spiralia</taxon>
        <taxon>Gnathifera</taxon>
        <taxon>Rotifera</taxon>
        <taxon>Eurotatoria</taxon>
        <taxon>Bdelloidea</taxon>
        <taxon>Philodinida</taxon>
        <taxon>Philodinidae</taxon>
        <taxon>Didymodactylos</taxon>
    </lineage>
</organism>
<comment type="caution">
    <text evidence="1">The sequence shown here is derived from an EMBL/GenBank/DDBJ whole genome shotgun (WGS) entry which is preliminary data.</text>
</comment>
<evidence type="ECO:0000313" key="1">
    <source>
        <dbReference type="EMBL" id="CAF1094705.1"/>
    </source>
</evidence>
<dbReference type="Proteomes" id="UP000681722">
    <property type="component" value="Unassembled WGS sequence"/>
</dbReference>
<dbReference type="AlphaFoldDB" id="A0A814NLI3"/>
<sequence>MANLFMNEFEKKIDNYTGKKPDLYLRYIDDIFAIIHGTQKDIHALVKYINKLDPNIKFTVENNSLLLIMSAESVITLVKALIKEIDREQLINAVNTLLKSYNKNSSIISGAAVAISILALLDSMNDMILKDKYSKQLLTALELPEQFRITRLKEIKEEVISLRDRQLLGASAKGIMALAFAGLGFGSQSSAAKCTMFTASAITGVAALINVYNYKELDLLLEKMKADGLL</sequence>
<reference evidence="1" key="1">
    <citation type="submission" date="2021-02" db="EMBL/GenBank/DDBJ databases">
        <authorList>
            <person name="Nowell W R."/>
        </authorList>
    </citation>
    <scope>NUCLEOTIDE SEQUENCE</scope>
</reference>
<dbReference type="OrthoDB" id="5988963at2759"/>